<reference evidence="11 12" key="1">
    <citation type="submission" date="2024-10" db="EMBL/GenBank/DDBJ databases">
        <authorList>
            <person name="Kim D."/>
        </authorList>
    </citation>
    <scope>NUCLEOTIDE SEQUENCE [LARGE SCALE GENOMIC DNA]</scope>
    <source>
        <strain evidence="11">BH-2024</strain>
    </source>
</reference>
<dbReference type="InterPro" id="IPR006012">
    <property type="entry name" value="Syntaxin/epimorphin_CS"/>
</dbReference>
<evidence type="ECO:0000259" key="10">
    <source>
        <dbReference type="PROSITE" id="PS50192"/>
    </source>
</evidence>
<dbReference type="InterPro" id="IPR000727">
    <property type="entry name" value="T_SNARE_dom"/>
</dbReference>
<dbReference type="Gene3D" id="1.20.58.70">
    <property type="match status" value="1"/>
</dbReference>
<dbReference type="GO" id="GO:0016020">
    <property type="term" value="C:membrane"/>
    <property type="evidence" value="ECO:0007669"/>
    <property type="project" value="UniProtKB-SubCell"/>
</dbReference>
<evidence type="ECO:0000256" key="2">
    <source>
        <dbReference type="ARBA" id="ARBA00009063"/>
    </source>
</evidence>
<comment type="caution">
    <text evidence="11">The sequence shown here is derived from an EMBL/GenBank/DDBJ whole genome shotgun (WGS) entry which is preliminary data.</text>
</comment>
<dbReference type="AlphaFoldDB" id="A0ABD2HU89"/>
<evidence type="ECO:0000256" key="9">
    <source>
        <dbReference type="RuleBase" id="RU003858"/>
    </source>
</evidence>
<keyword evidence="8" id="KW-0143">Chaperone</keyword>
<keyword evidence="4" id="KW-0812">Transmembrane</keyword>
<organism evidence="11 12">
    <name type="scientific">Heterodera trifolii</name>
    <dbReference type="NCBI Taxonomy" id="157864"/>
    <lineage>
        <taxon>Eukaryota</taxon>
        <taxon>Metazoa</taxon>
        <taxon>Ecdysozoa</taxon>
        <taxon>Nematoda</taxon>
        <taxon>Chromadorea</taxon>
        <taxon>Rhabditida</taxon>
        <taxon>Tylenchina</taxon>
        <taxon>Tylenchomorpha</taxon>
        <taxon>Tylenchoidea</taxon>
        <taxon>Heteroderidae</taxon>
        <taxon>Heteroderinae</taxon>
        <taxon>Heterodera</taxon>
    </lineage>
</organism>
<evidence type="ECO:0000256" key="1">
    <source>
        <dbReference type="ARBA" id="ARBA00004211"/>
    </source>
</evidence>
<dbReference type="SMART" id="SM00503">
    <property type="entry name" value="SynN"/>
    <property type="match status" value="1"/>
</dbReference>
<dbReference type="Gene3D" id="1.10.150.250">
    <property type="entry name" value="Flavinator of succinate dehydrogenase"/>
    <property type="match status" value="1"/>
</dbReference>
<dbReference type="SMART" id="SM00397">
    <property type="entry name" value="t_SNARE"/>
    <property type="match status" value="1"/>
</dbReference>
<dbReference type="InterPro" id="IPR006011">
    <property type="entry name" value="Syntaxin_N"/>
</dbReference>
<dbReference type="Pfam" id="PF03937">
    <property type="entry name" value="Sdh5"/>
    <property type="match status" value="1"/>
</dbReference>
<dbReference type="CDD" id="cd15848">
    <property type="entry name" value="SNARE_syntaxin1-like"/>
    <property type="match status" value="1"/>
</dbReference>
<dbReference type="PANTHER" id="PTHR19957:SF424">
    <property type="entry name" value="SYNTAXIN-1A"/>
    <property type="match status" value="1"/>
</dbReference>
<comment type="similarity">
    <text evidence="2 9">Belongs to the syntaxin family.</text>
</comment>
<evidence type="ECO:0000256" key="6">
    <source>
        <dbReference type="ARBA" id="ARBA00022989"/>
    </source>
</evidence>
<evidence type="ECO:0000313" key="11">
    <source>
        <dbReference type="EMBL" id="KAL3068531.1"/>
    </source>
</evidence>
<evidence type="ECO:0000256" key="4">
    <source>
        <dbReference type="ARBA" id="ARBA00022692"/>
    </source>
</evidence>
<evidence type="ECO:0000256" key="3">
    <source>
        <dbReference type="ARBA" id="ARBA00022448"/>
    </source>
</evidence>
<evidence type="ECO:0000256" key="5">
    <source>
        <dbReference type="ARBA" id="ARBA00022775"/>
    </source>
</evidence>
<keyword evidence="7" id="KW-0472">Membrane</keyword>
<feature type="domain" description="T-SNARE coiled-coil homology" evidence="10">
    <location>
        <begin position="237"/>
        <end position="299"/>
    </location>
</feature>
<dbReference type="Proteomes" id="UP001620626">
    <property type="component" value="Unassembled WGS sequence"/>
</dbReference>
<proteinExistence type="inferred from homology"/>
<evidence type="ECO:0000256" key="7">
    <source>
        <dbReference type="ARBA" id="ARBA00023136"/>
    </source>
</evidence>
<name>A0ABD2HU89_9BILA</name>
<dbReference type="InterPro" id="IPR010989">
    <property type="entry name" value="SNARE"/>
</dbReference>
<accession>A0ABD2HU89</accession>
<dbReference type="PROSITE" id="PS50192">
    <property type="entry name" value="T_SNARE"/>
    <property type="match status" value="1"/>
</dbReference>
<evidence type="ECO:0000313" key="12">
    <source>
        <dbReference type="Proteomes" id="UP001620626"/>
    </source>
</evidence>
<dbReference type="EMBL" id="JBICBT010001408">
    <property type="protein sequence ID" value="KAL3068531.1"/>
    <property type="molecule type" value="Genomic_DNA"/>
</dbReference>
<dbReference type="InterPro" id="IPR045242">
    <property type="entry name" value="Syntaxin"/>
</dbReference>
<keyword evidence="3" id="KW-0813">Transport</keyword>
<comment type="subcellular location">
    <subcellularLocation>
        <location evidence="1">Membrane</location>
        <topology evidence="1">Single-pass type IV membrane protein</topology>
    </subcellularLocation>
</comment>
<dbReference type="PROSITE" id="PS00914">
    <property type="entry name" value="SYNTAXIN"/>
    <property type="match status" value="1"/>
</dbReference>
<dbReference type="GO" id="GO:0006836">
    <property type="term" value="P:neurotransmitter transport"/>
    <property type="evidence" value="ECO:0007669"/>
    <property type="project" value="UniProtKB-KW"/>
</dbReference>
<keyword evidence="5" id="KW-0532">Neurotransmitter transport</keyword>
<sequence>MVKDRLMEFQQLSGMNRNIAAKCNPSWNRPMKDRLGTLKAAEDDHLVASQSQFMEDFFEQVEEIRASIELIATSVEEVKKKHSAILSNPVNDPKIKEQLDELMVEIKKTANKVRGKLKFIENNLDHDENGGQANVDLRIRKKPSVNFRIRIKKASADQRIRKTQHATLARKFVEVMTDYNKTQTDYRERCKGRIQRQLDIAGLQMPEEEVDRAIENGKLFNNVGKIMLAERDKKMLFEDVKGRHDDIVRLEKTIGELHEIFQDLAMVVDSQGEMVDHIERNVETAQEHADGALKTVKAAEVAKKRNMKLKIMLAICIVLPIIGPFKRFSVGNGTASTDCATKKGPVDVLRARLLYQSRKRGIRENDILIGGFAEEHELEQYDRIINGRHTECELFHFYSGVKEAPDDLDKNAVFQRMRQHFGEKKPRQF</sequence>
<dbReference type="Pfam" id="PF00804">
    <property type="entry name" value="Syntaxin"/>
    <property type="match status" value="1"/>
</dbReference>
<gene>
    <name evidence="11" type="ORF">niasHT_030822</name>
</gene>
<dbReference type="Gene3D" id="1.20.5.110">
    <property type="match status" value="1"/>
</dbReference>
<dbReference type="SUPFAM" id="SSF109910">
    <property type="entry name" value="YgfY-like"/>
    <property type="match status" value="1"/>
</dbReference>
<dbReference type="Pfam" id="PF05739">
    <property type="entry name" value="SNARE"/>
    <property type="match status" value="1"/>
</dbReference>
<keyword evidence="12" id="KW-1185">Reference proteome</keyword>
<dbReference type="FunFam" id="1.20.58.70:FF:000011">
    <property type="entry name" value="Syntaxin 4"/>
    <property type="match status" value="1"/>
</dbReference>
<keyword evidence="6" id="KW-1133">Transmembrane helix</keyword>
<evidence type="ECO:0000256" key="8">
    <source>
        <dbReference type="ARBA" id="ARBA00023186"/>
    </source>
</evidence>
<protein>
    <recommendedName>
        <fullName evidence="10">t-SNARE coiled-coil homology domain-containing protein</fullName>
    </recommendedName>
</protein>
<dbReference type="PANTHER" id="PTHR19957">
    <property type="entry name" value="SYNTAXIN"/>
    <property type="match status" value="1"/>
</dbReference>
<dbReference type="SUPFAM" id="SSF47661">
    <property type="entry name" value="t-snare proteins"/>
    <property type="match status" value="1"/>
</dbReference>
<dbReference type="CDD" id="cd00179">
    <property type="entry name" value="SynN"/>
    <property type="match status" value="1"/>
</dbReference>
<dbReference type="InterPro" id="IPR005631">
    <property type="entry name" value="SDH"/>
</dbReference>
<dbReference type="InterPro" id="IPR036714">
    <property type="entry name" value="SDH_sf"/>
</dbReference>